<evidence type="ECO:0000256" key="1">
    <source>
        <dbReference type="SAM" id="MobiDB-lite"/>
    </source>
</evidence>
<dbReference type="EMBL" id="JBFOLJ010000008">
    <property type="protein sequence ID" value="KAL2515671.1"/>
    <property type="molecule type" value="Genomic_DNA"/>
</dbReference>
<reference evidence="3" key="1">
    <citation type="submission" date="2024-07" db="EMBL/GenBank/DDBJ databases">
        <title>Two chromosome-level genome assemblies of Korean endemic species Abeliophyllum distichum and Forsythia ovata (Oleaceae).</title>
        <authorList>
            <person name="Jang H."/>
        </authorList>
    </citation>
    <scope>NUCLEOTIDE SEQUENCE [LARGE SCALE GENOMIC DNA]</scope>
</reference>
<accession>A0ABD1TSG3</accession>
<evidence type="ECO:0000313" key="2">
    <source>
        <dbReference type="EMBL" id="KAL2515671.1"/>
    </source>
</evidence>
<protein>
    <submittedName>
        <fullName evidence="2">Uncharacterized protein</fullName>
    </submittedName>
</protein>
<proteinExistence type="predicted"/>
<sequence length="103" mass="11402">MAVAVMSYGEKMLKGYKFLATTEPLPPPRAGLPTTLQTFFYKEETCEEAPAEVLPQVEPIKEEAARPKPEALVEKNKEEKITPPPAAEPPDVTDSIRDGYIND</sequence>
<gene>
    <name evidence="2" type="ORF">Fot_29642</name>
</gene>
<dbReference type="AlphaFoldDB" id="A0ABD1TSG3"/>
<organism evidence="2 3">
    <name type="scientific">Forsythia ovata</name>
    <dbReference type="NCBI Taxonomy" id="205694"/>
    <lineage>
        <taxon>Eukaryota</taxon>
        <taxon>Viridiplantae</taxon>
        <taxon>Streptophyta</taxon>
        <taxon>Embryophyta</taxon>
        <taxon>Tracheophyta</taxon>
        <taxon>Spermatophyta</taxon>
        <taxon>Magnoliopsida</taxon>
        <taxon>eudicotyledons</taxon>
        <taxon>Gunneridae</taxon>
        <taxon>Pentapetalae</taxon>
        <taxon>asterids</taxon>
        <taxon>lamiids</taxon>
        <taxon>Lamiales</taxon>
        <taxon>Oleaceae</taxon>
        <taxon>Forsythieae</taxon>
        <taxon>Forsythia</taxon>
    </lineage>
</organism>
<keyword evidence="3" id="KW-1185">Reference proteome</keyword>
<name>A0ABD1TSG3_9LAMI</name>
<evidence type="ECO:0000313" key="3">
    <source>
        <dbReference type="Proteomes" id="UP001604277"/>
    </source>
</evidence>
<dbReference type="Proteomes" id="UP001604277">
    <property type="component" value="Unassembled WGS sequence"/>
</dbReference>
<feature type="region of interest" description="Disordered" evidence="1">
    <location>
        <begin position="52"/>
        <end position="103"/>
    </location>
</feature>
<feature type="compositionally biased region" description="Basic and acidic residues" evidence="1">
    <location>
        <begin position="59"/>
        <end position="81"/>
    </location>
</feature>
<comment type="caution">
    <text evidence="2">The sequence shown here is derived from an EMBL/GenBank/DDBJ whole genome shotgun (WGS) entry which is preliminary data.</text>
</comment>